<comment type="caution">
    <text evidence="8">The sequence shown here is derived from an EMBL/GenBank/DDBJ whole genome shotgun (WGS) entry which is preliminary data.</text>
</comment>
<evidence type="ECO:0000256" key="6">
    <source>
        <dbReference type="SAM" id="MobiDB-lite"/>
    </source>
</evidence>
<reference evidence="8 9" key="1">
    <citation type="submission" date="2024-09" db="EMBL/GenBank/DDBJ databases">
        <title>Itraconazole resistance in Madurella fahalii resulting from another homologue of gene encoding cytochrome P450 14-alpha sterol demethylase (CYP51).</title>
        <authorList>
            <person name="Yoshioka I."/>
            <person name="Fahal A.H."/>
            <person name="Kaneko S."/>
            <person name="Yaguchi T."/>
        </authorList>
    </citation>
    <scope>NUCLEOTIDE SEQUENCE [LARGE SCALE GENOMIC DNA]</scope>
    <source>
        <strain evidence="8 9">IFM 68171</strain>
    </source>
</reference>
<dbReference type="InterPro" id="IPR005123">
    <property type="entry name" value="Oxoglu/Fe-dep_dioxygenase_dom"/>
</dbReference>
<accession>A0ABQ0GKK1</accession>
<keyword evidence="3" id="KW-0223">Dioxygenase</keyword>
<dbReference type="InterPro" id="IPR044862">
    <property type="entry name" value="Pro_4_hyd_alph_FE2OG_OXY"/>
</dbReference>
<comment type="cofactor">
    <cofactor evidence="1">
        <name>L-ascorbate</name>
        <dbReference type="ChEBI" id="CHEBI:38290"/>
    </cofactor>
</comment>
<dbReference type="EMBL" id="BAAFSV010000004">
    <property type="protein sequence ID" value="GAB1318288.1"/>
    <property type="molecule type" value="Genomic_DNA"/>
</dbReference>
<evidence type="ECO:0000256" key="3">
    <source>
        <dbReference type="ARBA" id="ARBA00022964"/>
    </source>
</evidence>
<protein>
    <submittedName>
        <fullName evidence="8">2OG-Fe(II) oxygenase superfamily protein</fullName>
    </submittedName>
</protein>
<feature type="region of interest" description="Disordered" evidence="6">
    <location>
        <begin position="85"/>
        <end position="113"/>
    </location>
</feature>
<evidence type="ECO:0000256" key="1">
    <source>
        <dbReference type="ARBA" id="ARBA00001961"/>
    </source>
</evidence>
<dbReference type="PANTHER" id="PTHR10869:SF246">
    <property type="entry name" value="TRANSMEMBRANE PROLYL 4-HYDROXYLASE"/>
    <property type="match status" value="1"/>
</dbReference>
<keyword evidence="5" id="KW-0408">Iron</keyword>
<dbReference type="InterPro" id="IPR006620">
    <property type="entry name" value="Pro_4_hyd_alph"/>
</dbReference>
<keyword evidence="9" id="KW-1185">Reference proteome</keyword>
<dbReference type="Proteomes" id="UP001628179">
    <property type="component" value="Unassembled WGS sequence"/>
</dbReference>
<dbReference type="PANTHER" id="PTHR10869">
    <property type="entry name" value="PROLYL 4-HYDROXYLASE ALPHA SUBUNIT"/>
    <property type="match status" value="1"/>
</dbReference>
<dbReference type="PROSITE" id="PS51471">
    <property type="entry name" value="FE2OG_OXY"/>
    <property type="match status" value="1"/>
</dbReference>
<keyword evidence="2" id="KW-0479">Metal-binding</keyword>
<evidence type="ECO:0000256" key="4">
    <source>
        <dbReference type="ARBA" id="ARBA00023002"/>
    </source>
</evidence>
<evidence type="ECO:0000313" key="9">
    <source>
        <dbReference type="Proteomes" id="UP001628179"/>
    </source>
</evidence>
<dbReference type="SMART" id="SM00702">
    <property type="entry name" value="P4Hc"/>
    <property type="match status" value="1"/>
</dbReference>
<feature type="domain" description="Fe2OG dioxygenase" evidence="7">
    <location>
        <begin position="136"/>
        <end position="272"/>
    </location>
</feature>
<evidence type="ECO:0000256" key="5">
    <source>
        <dbReference type="ARBA" id="ARBA00023004"/>
    </source>
</evidence>
<evidence type="ECO:0000259" key="7">
    <source>
        <dbReference type="PROSITE" id="PS51471"/>
    </source>
</evidence>
<dbReference type="Gene3D" id="2.60.120.620">
    <property type="entry name" value="q2cbj1_9rhob like domain"/>
    <property type="match status" value="1"/>
</dbReference>
<dbReference type="RefSeq" id="XP_070920019.1">
    <property type="nucleotide sequence ID" value="XM_071063918.1"/>
</dbReference>
<proteinExistence type="predicted"/>
<keyword evidence="4" id="KW-0560">Oxidoreductase</keyword>
<dbReference type="InterPro" id="IPR045054">
    <property type="entry name" value="P4HA-like"/>
</dbReference>
<dbReference type="GeneID" id="98179241"/>
<evidence type="ECO:0000256" key="2">
    <source>
        <dbReference type="ARBA" id="ARBA00022723"/>
    </source>
</evidence>
<organism evidence="8 9">
    <name type="scientific">Madurella fahalii</name>
    <dbReference type="NCBI Taxonomy" id="1157608"/>
    <lineage>
        <taxon>Eukaryota</taxon>
        <taxon>Fungi</taxon>
        <taxon>Dikarya</taxon>
        <taxon>Ascomycota</taxon>
        <taxon>Pezizomycotina</taxon>
        <taxon>Sordariomycetes</taxon>
        <taxon>Sordariomycetidae</taxon>
        <taxon>Sordariales</taxon>
        <taxon>Sordariales incertae sedis</taxon>
        <taxon>Madurella</taxon>
    </lineage>
</organism>
<feature type="compositionally biased region" description="Low complexity" evidence="6">
    <location>
        <begin position="89"/>
        <end position="99"/>
    </location>
</feature>
<sequence length="281" mass="31140">MPSIPSLISTFGIIAALRYAPAYAGDGQQPLRDSLAPGSGYVCEHPPHNIRMVSHSPLVIYIQNFITAEERAHLQRLTKDTFIRSGVTSNSKHSQNNHNSARRTSQSTTLPPGDPVVSCIESRALLFQGYDTPRSHLEPLQLVKYRPTEHYHFHTDWFTSPAHSSTSQGGNRVSSFFAYIHVANDTTGGGTNFPRLEVPADERWCEEGILDCDEPWERGVTFRPVEGNAVYWVNLLPGHDRSGRRMGDERTLHAGLPVTGGGKIGMNIWTREGPVGERGDL</sequence>
<dbReference type="Pfam" id="PF13640">
    <property type="entry name" value="2OG-FeII_Oxy_3"/>
    <property type="match status" value="1"/>
</dbReference>
<evidence type="ECO:0000313" key="8">
    <source>
        <dbReference type="EMBL" id="GAB1318288.1"/>
    </source>
</evidence>
<gene>
    <name evidence="8" type="ORF">MFIFM68171_08498</name>
</gene>
<name>A0ABQ0GKK1_9PEZI</name>